<feature type="domain" description="BRX" evidence="5">
    <location>
        <begin position="113"/>
        <end position="181"/>
    </location>
</feature>
<sequence>MHVCFHGGAVASGGGGGRIAKSIRDFTKILISRGSGSNARARRRQMRRCKDAAPAAMASASAKIAPAQLQEEEEAAQGGGREQGFCDKCCSSLMEAGGAEEEAAANMTEEGDREWVAEPEPGVLLTLAPRPDGTTNCLRRIRFREELFDAWAAQCCREMFGEVKARVWWEENKGRLHHLYSF</sequence>
<evidence type="ECO:0000256" key="4">
    <source>
        <dbReference type="SAM" id="MobiDB-lite"/>
    </source>
</evidence>
<dbReference type="PANTHER" id="PTHR46058">
    <property type="entry name" value="PROTEIN BREVIS RADIX-LIKE 1"/>
    <property type="match status" value="1"/>
</dbReference>
<dbReference type="GO" id="GO:0005634">
    <property type="term" value="C:nucleus"/>
    <property type="evidence" value="ECO:0007669"/>
    <property type="project" value="UniProtKB-SubCell"/>
</dbReference>
<name>J3NC24_ORYBR</name>
<dbReference type="STRING" id="4533.J3NC24"/>
<dbReference type="AlphaFoldDB" id="J3NC24"/>
<protein>
    <recommendedName>
        <fullName evidence="5">BRX domain-containing protein</fullName>
    </recommendedName>
</protein>
<reference evidence="6" key="2">
    <citation type="submission" date="2013-04" db="UniProtKB">
        <authorList>
            <consortium name="EnsemblPlants"/>
        </authorList>
    </citation>
    <scope>IDENTIFICATION</scope>
</reference>
<dbReference type="InterPro" id="IPR044532">
    <property type="entry name" value="BRX-like"/>
</dbReference>
<dbReference type="HOGENOM" id="CLU_1484198_0_0_1"/>
<comment type="similarity">
    <text evidence="2">Belongs to the BRX family.</text>
</comment>
<keyword evidence="3" id="KW-0539">Nucleus</keyword>
<proteinExistence type="inferred from homology"/>
<reference evidence="6" key="1">
    <citation type="journal article" date="2013" name="Nat. Commun.">
        <title>Whole-genome sequencing of Oryza brachyantha reveals mechanisms underlying Oryza genome evolution.</title>
        <authorList>
            <person name="Chen J."/>
            <person name="Huang Q."/>
            <person name="Gao D."/>
            <person name="Wang J."/>
            <person name="Lang Y."/>
            <person name="Liu T."/>
            <person name="Li B."/>
            <person name="Bai Z."/>
            <person name="Luis Goicoechea J."/>
            <person name="Liang C."/>
            <person name="Chen C."/>
            <person name="Zhang W."/>
            <person name="Sun S."/>
            <person name="Liao Y."/>
            <person name="Zhang X."/>
            <person name="Yang L."/>
            <person name="Song C."/>
            <person name="Wang M."/>
            <person name="Shi J."/>
            <person name="Liu G."/>
            <person name="Liu J."/>
            <person name="Zhou H."/>
            <person name="Zhou W."/>
            <person name="Yu Q."/>
            <person name="An N."/>
            <person name="Chen Y."/>
            <person name="Cai Q."/>
            <person name="Wang B."/>
            <person name="Liu B."/>
            <person name="Min J."/>
            <person name="Huang Y."/>
            <person name="Wu H."/>
            <person name="Li Z."/>
            <person name="Zhang Y."/>
            <person name="Yin Y."/>
            <person name="Song W."/>
            <person name="Jiang J."/>
            <person name="Jackson S.A."/>
            <person name="Wing R.A."/>
            <person name="Wang J."/>
            <person name="Chen M."/>
        </authorList>
    </citation>
    <scope>NUCLEOTIDE SEQUENCE [LARGE SCALE GENOMIC DNA]</scope>
    <source>
        <strain evidence="6">cv. IRGC 101232</strain>
    </source>
</reference>
<evidence type="ECO:0000256" key="1">
    <source>
        <dbReference type="ARBA" id="ARBA00004123"/>
    </source>
</evidence>
<dbReference type="PROSITE" id="PS51514">
    <property type="entry name" value="BRX"/>
    <property type="match status" value="1"/>
</dbReference>
<evidence type="ECO:0000259" key="5">
    <source>
        <dbReference type="PROSITE" id="PS51514"/>
    </source>
</evidence>
<dbReference type="EnsemblPlants" id="OB12G15320.1">
    <property type="protein sequence ID" value="OB12G15320.1"/>
    <property type="gene ID" value="OB12G15320"/>
</dbReference>
<comment type="subcellular location">
    <subcellularLocation>
        <location evidence="1">Nucleus</location>
    </subcellularLocation>
</comment>
<keyword evidence="7" id="KW-1185">Reference proteome</keyword>
<evidence type="ECO:0000256" key="2">
    <source>
        <dbReference type="ARBA" id="ARBA00009057"/>
    </source>
</evidence>
<dbReference type="InterPro" id="IPR013591">
    <property type="entry name" value="Brevis_radix_dom"/>
</dbReference>
<dbReference type="Proteomes" id="UP000006038">
    <property type="component" value="Chromosome 12"/>
</dbReference>
<dbReference type="PANTHER" id="PTHR46058:SF4">
    <property type="entry name" value="OS04G0475250 PROTEIN"/>
    <property type="match status" value="1"/>
</dbReference>
<dbReference type="Pfam" id="PF08381">
    <property type="entry name" value="BRX"/>
    <property type="match status" value="2"/>
</dbReference>
<evidence type="ECO:0000256" key="3">
    <source>
        <dbReference type="ARBA" id="ARBA00023242"/>
    </source>
</evidence>
<organism evidence="6">
    <name type="scientific">Oryza brachyantha</name>
    <name type="common">malo sina</name>
    <dbReference type="NCBI Taxonomy" id="4533"/>
    <lineage>
        <taxon>Eukaryota</taxon>
        <taxon>Viridiplantae</taxon>
        <taxon>Streptophyta</taxon>
        <taxon>Embryophyta</taxon>
        <taxon>Tracheophyta</taxon>
        <taxon>Spermatophyta</taxon>
        <taxon>Magnoliopsida</taxon>
        <taxon>Liliopsida</taxon>
        <taxon>Poales</taxon>
        <taxon>Poaceae</taxon>
        <taxon>BOP clade</taxon>
        <taxon>Oryzoideae</taxon>
        <taxon>Oryzeae</taxon>
        <taxon>Oryzinae</taxon>
        <taxon>Oryza</taxon>
    </lineage>
</organism>
<feature type="region of interest" description="Disordered" evidence="4">
    <location>
        <begin position="63"/>
        <end position="82"/>
    </location>
</feature>
<evidence type="ECO:0000313" key="6">
    <source>
        <dbReference type="EnsemblPlants" id="OB12G15320.1"/>
    </source>
</evidence>
<dbReference type="Gramene" id="OB12G15320.1">
    <property type="protein sequence ID" value="OB12G15320.1"/>
    <property type="gene ID" value="OB12G15320"/>
</dbReference>
<evidence type="ECO:0000313" key="7">
    <source>
        <dbReference type="Proteomes" id="UP000006038"/>
    </source>
</evidence>
<accession>J3NC24</accession>